<gene>
    <name evidence="2" type="ORF">NDU88_003545</name>
</gene>
<evidence type="ECO:0000313" key="2">
    <source>
        <dbReference type="EMBL" id="KAJ1194256.1"/>
    </source>
</evidence>
<dbReference type="EMBL" id="JANPWB010000004">
    <property type="protein sequence ID" value="KAJ1194256.1"/>
    <property type="molecule type" value="Genomic_DNA"/>
</dbReference>
<feature type="region of interest" description="Disordered" evidence="1">
    <location>
        <begin position="1"/>
        <end position="82"/>
    </location>
</feature>
<keyword evidence="3" id="KW-1185">Reference proteome</keyword>
<accession>A0AAV7V0C4</accession>
<comment type="caution">
    <text evidence="2">The sequence shown here is derived from an EMBL/GenBank/DDBJ whole genome shotgun (WGS) entry which is preliminary data.</text>
</comment>
<reference evidence="2" key="1">
    <citation type="journal article" date="2022" name="bioRxiv">
        <title>Sequencing and chromosome-scale assembly of the giantPleurodeles waltlgenome.</title>
        <authorList>
            <person name="Brown T."/>
            <person name="Elewa A."/>
            <person name="Iarovenko S."/>
            <person name="Subramanian E."/>
            <person name="Araus A.J."/>
            <person name="Petzold A."/>
            <person name="Susuki M."/>
            <person name="Suzuki K.-i.T."/>
            <person name="Hayashi T."/>
            <person name="Toyoda A."/>
            <person name="Oliveira C."/>
            <person name="Osipova E."/>
            <person name="Leigh N.D."/>
            <person name="Simon A."/>
            <person name="Yun M.H."/>
        </authorList>
    </citation>
    <scope>NUCLEOTIDE SEQUENCE</scope>
    <source>
        <strain evidence="2">20211129_DDA</strain>
        <tissue evidence="2">Liver</tissue>
    </source>
</reference>
<organism evidence="2 3">
    <name type="scientific">Pleurodeles waltl</name>
    <name type="common">Iberian ribbed newt</name>
    <dbReference type="NCBI Taxonomy" id="8319"/>
    <lineage>
        <taxon>Eukaryota</taxon>
        <taxon>Metazoa</taxon>
        <taxon>Chordata</taxon>
        <taxon>Craniata</taxon>
        <taxon>Vertebrata</taxon>
        <taxon>Euteleostomi</taxon>
        <taxon>Amphibia</taxon>
        <taxon>Batrachia</taxon>
        <taxon>Caudata</taxon>
        <taxon>Salamandroidea</taxon>
        <taxon>Salamandridae</taxon>
        <taxon>Pleurodelinae</taxon>
        <taxon>Pleurodeles</taxon>
    </lineage>
</organism>
<name>A0AAV7V0C4_PLEWA</name>
<dbReference type="Proteomes" id="UP001066276">
    <property type="component" value="Chromosome 2_2"/>
</dbReference>
<sequence>MVLQGGADSKWHQHLARAEDDRGGGVSQPECSAEARSESQGGDSHETVRPCQIELKKESMKGPSERNEKYNLRPNLTPSQEL</sequence>
<evidence type="ECO:0000256" key="1">
    <source>
        <dbReference type="SAM" id="MobiDB-lite"/>
    </source>
</evidence>
<dbReference type="AlphaFoldDB" id="A0AAV7V0C4"/>
<feature type="compositionally biased region" description="Basic and acidic residues" evidence="1">
    <location>
        <begin position="33"/>
        <end position="71"/>
    </location>
</feature>
<protein>
    <recommendedName>
        <fullName evidence="4">Prolactin receptor</fullName>
    </recommendedName>
</protein>
<proteinExistence type="predicted"/>
<evidence type="ECO:0000313" key="3">
    <source>
        <dbReference type="Proteomes" id="UP001066276"/>
    </source>
</evidence>
<evidence type="ECO:0008006" key="4">
    <source>
        <dbReference type="Google" id="ProtNLM"/>
    </source>
</evidence>